<proteinExistence type="predicted"/>
<evidence type="ECO:0000256" key="2">
    <source>
        <dbReference type="ARBA" id="ARBA00022475"/>
    </source>
</evidence>
<feature type="transmembrane region" description="Helical" evidence="6">
    <location>
        <begin position="169"/>
        <end position="189"/>
    </location>
</feature>
<feature type="transmembrane region" description="Helical" evidence="6">
    <location>
        <begin position="140"/>
        <end position="163"/>
    </location>
</feature>
<keyword evidence="5 6" id="KW-0472">Membrane</keyword>
<dbReference type="InterPro" id="IPR002797">
    <property type="entry name" value="Polysacc_synth"/>
</dbReference>
<feature type="transmembrane region" description="Helical" evidence="6">
    <location>
        <begin position="12"/>
        <end position="32"/>
    </location>
</feature>
<feature type="transmembrane region" description="Helical" evidence="6">
    <location>
        <begin position="322"/>
        <end position="345"/>
    </location>
</feature>
<feature type="transmembrane region" description="Helical" evidence="6">
    <location>
        <begin position="382"/>
        <end position="405"/>
    </location>
</feature>
<dbReference type="InterPro" id="IPR050833">
    <property type="entry name" value="Poly_Biosynth_Transport"/>
</dbReference>
<name>A0A2M8L3H5_9BACT</name>
<gene>
    <name evidence="7" type="ORF">COU95_02325</name>
</gene>
<dbReference type="PANTHER" id="PTHR30250:SF11">
    <property type="entry name" value="O-ANTIGEN TRANSPORTER-RELATED"/>
    <property type="match status" value="1"/>
</dbReference>
<accession>A0A2M8L3H5</accession>
<reference evidence="8" key="1">
    <citation type="submission" date="2017-09" db="EMBL/GenBank/DDBJ databases">
        <title>Depth-based differentiation of microbial function through sediment-hosted aquifers and enrichment of novel symbionts in the deep terrestrial subsurface.</title>
        <authorList>
            <person name="Probst A.J."/>
            <person name="Ladd B."/>
            <person name="Jarett J.K."/>
            <person name="Geller-Mcgrath D.E."/>
            <person name="Sieber C.M.K."/>
            <person name="Emerson J.B."/>
            <person name="Anantharaman K."/>
            <person name="Thomas B.C."/>
            <person name="Malmstrom R."/>
            <person name="Stieglmeier M."/>
            <person name="Klingl A."/>
            <person name="Woyke T."/>
            <person name="Ryan C.M."/>
            <person name="Banfield J.F."/>
        </authorList>
    </citation>
    <scope>NUCLEOTIDE SEQUENCE [LARGE SCALE GENOMIC DNA]</scope>
</reference>
<feature type="transmembrane region" description="Helical" evidence="6">
    <location>
        <begin position="294"/>
        <end position="316"/>
    </location>
</feature>
<evidence type="ECO:0000256" key="3">
    <source>
        <dbReference type="ARBA" id="ARBA00022692"/>
    </source>
</evidence>
<feature type="transmembrane region" description="Helical" evidence="6">
    <location>
        <begin position="109"/>
        <end position="128"/>
    </location>
</feature>
<evidence type="ECO:0000313" key="7">
    <source>
        <dbReference type="EMBL" id="PJE67438.1"/>
    </source>
</evidence>
<dbReference type="EMBL" id="PFEK01000046">
    <property type="protein sequence ID" value="PJE67438.1"/>
    <property type="molecule type" value="Genomic_DNA"/>
</dbReference>
<keyword evidence="2" id="KW-1003">Cell membrane</keyword>
<evidence type="ECO:0000256" key="1">
    <source>
        <dbReference type="ARBA" id="ARBA00004651"/>
    </source>
</evidence>
<evidence type="ECO:0000256" key="4">
    <source>
        <dbReference type="ARBA" id="ARBA00022989"/>
    </source>
</evidence>
<dbReference type="PANTHER" id="PTHR30250">
    <property type="entry name" value="PST FAMILY PREDICTED COLANIC ACID TRANSPORTER"/>
    <property type="match status" value="1"/>
</dbReference>
<evidence type="ECO:0000256" key="5">
    <source>
        <dbReference type="ARBA" id="ARBA00023136"/>
    </source>
</evidence>
<organism evidence="7 8">
    <name type="scientific">Candidatus Shapirobacteria bacterium CG10_big_fil_rev_8_21_14_0_10_40_9</name>
    <dbReference type="NCBI Taxonomy" id="1974888"/>
    <lineage>
        <taxon>Bacteria</taxon>
        <taxon>Candidatus Shapironibacteriota</taxon>
    </lineage>
</organism>
<sequence>MNLFQKVAINTLVQGLGRVGVILATIITTAILTRSLGISGFGNYVFVTSFILLFTSISDWGTGMISIREAAKGKIEEEKIFGNALVFRLLLALVSFLLVNFLIRFLPQFKTLALATTIASILLFLHSLRTSCQIIFQTKLRFENIAITEVAISFSFLIFLVLALKSLTLYQVLLFLVFANFLGTILAFFLAQRLAKFEFSPDPRIIKKIFFEALPTGALLLIFSIYNRVDIIILQALKGSEPVGIYGLAYKVHDNLVLGAAYLANALFPILSRCADERRLGNRLALIYKKSFDVLFLAGIILVVLVYIFAPLIVAIVGGPQFFQSVLVLRILVFATFIAYFNHLTGYSLIALGKQKVSLIVAIIALVWNVSLNLIFIPRYSYLAAAAITIATEGLVLILTSVYLARKFNLKPSFS</sequence>
<feature type="non-terminal residue" evidence="7">
    <location>
        <position position="415"/>
    </location>
</feature>
<evidence type="ECO:0000313" key="8">
    <source>
        <dbReference type="Proteomes" id="UP000231474"/>
    </source>
</evidence>
<feature type="transmembrane region" description="Helical" evidence="6">
    <location>
        <begin position="357"/>
        <end position="376"/>
    </location>
</feature>
<comment type="caution">
    <text evidence="7">The sequence shown here is derived from an EMBL/GenBank/DDBJ whole genome shotgun (WGS) entry which is preliminary data.</text>
</comment>
<dbReference type="AlphaFoldDB" id="A0A2M8L3H5"/>
<feature type="transmembrane region" description="Helical" evidence="6">
    <location>
        <begin position="256"/>
        <end position="274"/>
    </location>
</feature>
<dbReference type="Proteomes" id="UP000231474">
    <property type="component" value="Unassembled WGS sequence"/>
</dbReference>
<keyword evidence="3 6" id="KW-0812">Transmembrane</keyword>
<dbReference type="Pfam" id="PF01943">
    <property type="entry name" value="Polysacc_synt"/>
    <property type="match status" value="1"/>
</dbReference>
<feature type="transmembrane region" description="Helical" evidence="6">
    <location>
        <begin position="209"/>
        <end position="226"/>
    </location>
</feature>
<evidence type="ECO:0000256" key="6">
    <source>
        <dbReference type="SAM" id="Phobius"/>
    </source>
</evidence>
<dbReference type="GO" id="GO:0005886">
    <property type="term" value="C:plasma membrane"/>
    <property type="evidence" value="ECO:0007669"/>
    <property type="project" value="UniProtKB-SubCell"/>
</dbReference>
<feature type="transmembrane region" description="Helical" evidence="6">
    <location>
        <begin position="44"/>
        <end position="65"/>
    </location>
</feature>
<comment type="subcellular location">
    <subcellularLocation>
        <location evidence="1">Cell membrane</location>
        <topology evidence="1">Multi-pass membrane protein</topology>
    </subcellularLocation>
</comment>
<keyword evidence="4 6" id="KW-1133">Transmembrane helix</keyword>
<feature type="transmembrane region" description="Helical" evidence="6">
    <location>
        <begin position="85"/>
        <end position="103"/>
    </location>
</feature>
<protein>
    <submittedName>
        <fullName evidence="7">Uncharacterized protein</fullName>
    </submittedName>
</protein>